<dbReference type="PANTHER" id="PTHR43199:SF1">
    <property type="entry name" value="GLUTATHIONE HYDROLASE PROENZYME"/>
    <property type="match status" value="1"/>
</dbReference>
<name>A0AA42CCC9_9PROT</name>
<dbReference type="Pfam" id="PF01019">
    <property type="entry name" value="G_glu_transpept"/>
    <property type="match status" value="1"/>
</dbReference>
<gene>
    <name evidence="6" type="ORF">OL599_00870</name>
</gene>
<dbReference type="GO" id="GO:0103068">
    <property type="term" value="F:leukotriene C4 gamma-glutamyl transferase activity"/>
    <property type="evidence" value="ECO:0007669"/>
    <property type="project" value="UniProtKB-EC"/>
</dbReference>
<dbReference type="Gene3D" id="3.60.20.40">
    <property type="match status" value="1"/>
</dbReference>
<evidence type="ECO:0000256" key="1">
    <source>
        <dbReference type="ARBA" id="ARBA00009381"/>
    </source>
</evidence>
<evidence type="ECO:0000313" key="7">
    <source>
        <dbReference type="Proteomes" id="UP001165679"/>
    </source>
</evidence>
<comment type="similarity">
    <text evidence="1">Belongs to the gamma-glutamyltransferase family.</text>
</comment>
<keyword evidence="3" id="KW-0378">Hydrolase</keyword>
<dbReference type="GO" id="GO:0016787">
    <property type="term" value="F:hydrolase activity"/>
    <property type="evidence" value="ECO:0007669"/>
    <property type="project" value="UniProtKB-KW"/>
</dbReference>
<comment type="caution">
    <text evidence="6">The sequence shown here is derived from an EMBL/GenBank/DDBJ whole genome shotgun (WGS) entry which is preliminary data.</text>
</comment>
<protein>
    <submittedName>
        <fullName evidence="6">Gamma-glutamyltransferase</fullName>
        <ecNumber evidence="6">2.3.2.2</ecNumber>
    </submittedName>
</protein>
<keyword evidence="5" id="KW-0732">Signal</keyword>
<organism evidence="6 7">
    <name type="scientific">Limobrevibacterium gyesilva</name>
    <dbReference type="NCBI Taxonomy" id="2991712"/>
    <lineage>
        <taxon>Bacteria</taxon>
        <taxon>Pseudomonadati</taxon>
        <taxon>Pseudomonadota</taxon>
        <taxon>Alphaproteobacteria</taxon>
        <taxon>Acetobacterales</taxon>
        <taxon>Acetobacteraceae</taxon>
        <taxon>Limobrevibacterium</taxon>
    </lineage>
</organism>
<dbReference type="PANTHER" id="PTHR43199">
    <property type="entry name" value="GLUTATHIONE HYDROLASE"/>
    <property type="match status" value="1"/>
</dbReference>
<dbReference type="PRINTS" id="PR01210">
    <property type="entry name" value="GGTRANSPTASE"/>
</dbReference>
<evidence type="ECO:0000256" key="2">
    <source>
        <dbReference type="ARBA" id="ARBA00022679"/>
    </source>
</evidence>
<dbReference type="SUPFAM" id="SSF56235">
    <property type="entry name" value="N-terminal nucleophile aminohydrolases (Ntn hydrolases)"/>
    <property type="match status" value="1"/>
</dbReference>
<keyword evidence="2 6" id="KW-0808">Transferase</keyword>
<dbReference type="InterPro" id="IPR029055">
    <property type="entry name" value="Ntn_hydrolases_N"/>
</dbReference>
<keyword evidence="6" id="KW-0012">Acyltransferase</keyword>
<feature type="signal peptide" evidence="5">
    <location>
        <begin position="1"/>
        <end position="26"/>
    </location>
</feature>
<dbReference type="RefSeq" id="WP_264711698.1">
    <property type="nucleotide sequence ID" value="NZ_JAPDNT010000001.1"/>
</dbReference>
<accession>A0AA42CCC9</accession>
<dbReference type="InterPro" id="IPR043137">
    <property type="entry name" value="GGT_ssub_C"/>
</dbReference>
<proteinExistence type="inferred from homology"/>
<evidence type="ECO:0000313" key="6">
    <source>
        <dbReference type="EMBL" id="MCW3473118.1"/>
    </source>
</evidence>
<reference evidence="6" key="2">
    <citation type="submission" date="2022-10" db="EMBL/GenBank/DDBJ databases">
        <authorList>
            <person name="Trinh H.N."/>
        </authorList>
    </citation>
    <scope>NUCLEOTIDE SEQUENCE</scope>
    <source>
        <strain evidence="6">RN2-1</strain>
    </source>
</reference>
<dbReference type="EC" id="2.3.2.2" evidence="6"/>
<evidence type="ECO:0000256" key="4">
    <source>
        <dbReference type="ARBA" id="ARBA00023145"/>
    </source>
</evidence>
<feature type="chain" id="PRO_5041316108" evidence="5">
    <location>
        <begin position="27"/>
        <end position="478"/>
    </location>
</feature>
<dbReference type="PROSITE" id="PS51257">
    <property type="entry name" value="PROKAR_LIPOPROTEIN"/>
    <property type="match status" value="1"/>
</dbReference>
<keyword evidence="7" id="KW-1185">Reference proteome</keyword>
<dbReference type="AlphaFoldDB" id="A0AA42CCC9"/>
<keyword evidence="4" id="KW-0865">Zymogen</keyword>
<sequence length="478" mass="47592">MCHRLANRGVAVLVALGLATSGCSTVNSVFGPPANPEGAPGHIKGFLGGVVADEPQAVLAAREVLSAGGNAADAAVALGFALSVTLPSRAGLGGGGACLAYKAGKGGSGVPDAVLFTPVPPASAAGADRPAAVPMLSRGLFALHARYGRRPFESLIVPAERLARLGVVASRAFTRDLALVAGPLSADPGARNAFFRAGQPIGEGTMLVQPDLGSTLAQIRVAGVGDFYQGALARRMAEASRSAGATLTAEDFRGAVARLAPPLILPVRGGDSVAFLPPPADGGLAAAAAYQVLVSDPAALDRANARALAVAARSRQGGADPQAILAANDLPAASLPALPASTTFATLDQDGNAVVCALTMGNLFGTGRMAPDTGMLLAASPNWIPPALLSAAILYNSHIRAFHAAVGGSGQAGAPLAVALPLVQVQNDRSAVARPDPAAVPDPGRANIIACNEYLPSEEGSCGWATDPRGAGLAIGSN</sequence>
<dbReference type="Proteomes" id="UP001165679">
    <property type="component" value="Unassembled WGS sequence"/>
</dbReference>
<evidence type="ECO:0000256" key="3">
    <source>
        <dbReference type="ARBA" id="ARBA00022801"/>
    </source>
</evidence>
<dbReference type="EMBL" id="JAPDNT010000001">
    <property type="protein sequence ID" value="MCW3473118.1"/>
    <property type="molecule type" value="Genomic_DNA"/>
</dbReference>
<reference evidence="6" key="1">
    <citation type="submission" date="2022-09" db="EMBL/GenBank/DDBJ databases">
        <title>Rhodovastum sp. nov. RN2-1 isolated from soil in Seongnam, South Korea.</title>
        <authorList>
            <person name="Le N.T."/>
        </authorList>
    </citation>
    <scope>NUCLEOTIDE SEQUENCE</scope>
    <source>
        <strain evidence="6">RN2-1</strain>
    </source>
</reference>
<evidence type="ECO:0000256" key="5">
    <source>
        <dbReference type="SAM" id="SignalP"/>
    </source>
</evidence>
<dbReference type="InterPro" id="IPR051792">
    <property type="entry name" value="GGT_bact"/>
</dbReference>